<dbReference type="PANTHER" id="PTHR11808">
    <property type="entry name" value="TRANS-SULFURATION ENZYME FAMILY MEMBER"/>
    <property type="match status" value="1"/>
</dbReference>
<dbReference type="EMBL" id="CAFBPS010000038">
    <property type="protein sequence ID" value="CAB5027699.1"/>
    <property type="molecule type" value="Genomic_DNA"/>
</dbReference>
<dbReference type="GO" id="GO:0019346">
    <property type="term" value="P:transsulfuration"/>
    <property type="evidence" value="ECO:0007669"/>
    <property type="project" value="InterPro"/>
</dbReference>
<keyword evidence="2" id="KW-0663">Pyridoxal phosphate</keyword>
<name>A0A6J7FCM5_9ZZZZ</name>
<evidence type="ECO:0000313" key="7">
    <source>
        <dbReference type="EMBL" id="CAB5027699.1"/>
    </source>
</evidence>
<dbReference type="GO" id="GO:0005737">
    <property type="term" value="C:cytoplasm"/>
    <property type="evidence" value="ECO:0007669"/>
    <property type="project" value="TreeGrafter"/>
</dbReference>
<dbReference type="EMBL" id="CAFBMF010000021">
    <property type="protein sequence ID" value="CAB4893147.1"/>
    <property type="molecule type" value="Genomic_DNA"/>
</dbReference>
<dbReference type="SUPFAM" id="SSF53383">
    <property type="entry name" value="PLP-dependent transferases"/>
    <property type="match status" value="1"/>
</dbReference>
<dbReference type="PANTHER" id="PTHR11808:SF80">
    <property type="entry name" value="CYSTATHIONINE GAMMA-LYASE"/>
    <property type="match status" value="1"/>
</dbReference>
<evidence type="ECO:0000313" key="3">
    <source>
        <dbReference type="EMBL" id="CAB4738599.1"/>
    </source>
</evidence>
<dbReference type="EMBL" id="CAEZYH010000206">
    <property type="protein sequence ID" value="CAB4738599.1"/>
    <property type="molecule type" value="Genomic_DNA"/>
</dbReference>
<dbReference type="InterPro" id="IPR000277">
    <property type="entry name" value="Cys/Met-Metab_PyrdxlP-dep_enz"/>
</dbReference>
<dbReference type="Pfam" id="PF01053">
    <property type="entry name" value="Cys_Met_Meta_PP"/>
    <property type="match status" value="1"/>
</dbReference>
<evidence type="ECO:0000313" key="6">
    <source>
        <dbReference type="EMBL" id="CAB4893147.1"/>
    </source>
</evidence>
<dbReference type="CDD" id="cd00614">
    <property type="entry name" value="CGS_like"/>
    <property type="match status" value="1"/>
</dbReference>
<evidence type="ECO:0000256" key="1">
    <source>
        <dbReference type="ARBA" id="ARBA00001933"/>
    </source>
</evidence>
<organism evidence="6">
    <name type="scientific">freshwater metagenome</name>
    <dbReference type="NCBI Taxonomy" id="449393"/>
    <lineage>
        <taxon>unclassified sequences</taxon>
        <taxon>metagenomes</taxon>
        <taxon>ecological metagenomes</taxon>
    </lineage>
</organism>
<comment type="cofactor">
    <cofactor evidence="1">
        <name>pyridoxal 5'-phosphate</name>
        <dbReference type="ChEBI" id="CHEBI:597326"/>
    </cofactor>
</comment>
<dbReference type="InterPro" id="IPR015422">
    <property type="entry name" value="PyrdxlP-dep_Trfase_small"/>
</dbReference>
<proteinExistence type="predicted"/>
<dbReference type="FunFam" id="3.40.640.10:FF:000046">
    <property type="entry name" value="Cystathionine gamma-lyase"/>
    <property type="match status" value="1"/>
</dbReference>
<dbReference type="Gene3D" id="3.90.1150.10">
    <property type="entry name" value="Aspartate Aminotransferase, domain 1"/>
    <property type="match status" value="1"/>
</dbReference>
<dbReference type="Gene3D" id="3.40.640.10">
    <property type="entry name" value="Type I PLP-dependent aspartate aminotransferase-like (Major domain)"/>
    <property type="match status" value="1"/>
</dbReference>
<gene>
    <name evidence="3" type="ORF">UFOPK2658_02145</name>
    <name evidence="4" type="ORF">UFOPK2880_01839</name>
    <name evidence="5" type="ORF">UFOPK3004_02073</name>
    <name evidence="6" type="ORF">UFOPK3494_00511</name>
    <name evidence="7" type="ORF">UFOPK4134_00694</name>
</gene>
<dbReference type="AlphaFoldDB" id="A0A6J7FCM5"/>
<dbReference type="EMBL" id="CAFAAL010000326">
    <property type="protein sequence ID" value="CAB4825246.1"/>
    <property type="molecule type" value="Genomic_DNA"/>
</dbReference>
<dbReference type="EMBL" id="CAEZZP010000180">
    <property type="protein sequence ID" value="CAB4788109.1"/>
    <property type="molecule type" value="Genomic_DNA"/>
</dbReference>
<evidence type="ECO:0000313" key="5">
    <source>
        <dbReference type="EMBL" id="CAB4825246.1"/>
    </source>
</evidence>
<dbReference type="InterPro" id="IPR015421">
    <property type="entry name" value="PyrdxlP-dep_Trfase_major"/>
</dbReference>
<dbReference type="GO" id="GO:0016846">
    <property type="term" value="F:carbon-sulfur lyase activity"/>
    <property type="evidence" value="ECO:0007669"/>
    <property type="project" value="TreeGrafter"/>
</dbReference>
<protein>
    <submittedName>
        <fullName evidence="6">Unannotated protein</fullName>
    </submittedName>
</protein>
<evidence type="ECO:0000313" key="4">
    <source>
        <dbReference type="EMBL" id="CAB4788109.1"/>
    </source>
</evidence>
<dbReference type="GO" id="GO:0030170">
    <property type="term" value="F:pyridoxal phosphate binding"/>
    <property type="evidence" value="ECO:0007669"/>
    <property type="project" value="InterPro"/>
</dbReference>
<sequence>MTTSPNTSPNHEPSELQPETLAISAGRPDDQISMAPVMFASTTYEMGSLEEGRKMAHSTKAGKFYGRHGNPTVQAFESAVAELEGAEAARAYASGMGAIAGVILGLCSKGDHIVAQKQLYGGTMQLLAGVCPRFGIDVTFVDGTKLGAFAEAVIPGRTMMVFAETPANPLLDIVDLDDLGSIKGPITVVDSTLSTPLGSRPLDHGVNLVLHSATKAMAGHNDATLGVVAGERDLIDALWSFAVLQGACASPFDALNGLRGLRTLGPRLRQQGANAVAIGRALEAHATVLSVRHPGLESHPQFELASRQYRMHGGVLSFELAGGLDAGAKFVRSVKLCHAATSMGGPETLVTHPASTTHAGMTPEELADSGITPGTVRMSCGLEHPDDLIADIMQALA</sequence>
<dbReference type="InterPro" id="IPR015424">
    <property type="entry name" value="PyrdxlP-dep_Trfase"/>
</dbReference>
<accession>A0A6J7FCM5</accession>
<reference evidence="6" key="1">
    <citation type="submission" date="2020-05" db="EMBL/GenBank/DDBJ databases">
        <authorList>
            <person name="Chiriac C."/>
            <person name="Salcher M."/>
            <person name="Ghai R."/>
            <person name="Kavagutti S V."/>
        </authorList>
    </citation>
    <scope>NUCLEOTIDE SEQUENCE</scope>
</reference>
<dbReference type="PIRSF" id="PIRSF001434">
    <property type="entry name" value="CGS"/>
    <property type="match status" value="1"/>
</dbReference>
<evidence type="ECO:0000256" key="2">
    <source>
        <dbReference type="ARBA" id="ARBA00022898"/>
    </source>
</evidence>